<proteinExistence type="predicted"/>
<dbReference type="RefSeq" id="WP_202859506.1">
    <property type="nucleotide sequence ID" value="NZ_JAEUGD010000068.1"/>
</dbReference>
<protein>
    <submittedName>
        <fullName evidence="2">Uncharacterized protein</fullName>
    </submittedName>
</protein>
<dbReference type="AlphaFoldDB" id="A0A937KEV0"/>
<dbReference type="EMBL" id="JAEUGD010000068">
    <property type="protein sequence ID" value="MBL6449959.1"/>
    <property type="molecule type" value="Genomic_DNA"/>
</dbReference>
<reference evidence="2" key="1">
    <citation type="submission" date="2021-01" db="EMBL/GenBank/DDBJ databases">
        <title>Fulvivirga kasyanovii gen. nov., sp nov., a novel member of the phylum Bacteroidetes isolated from seawater in a mussel farm.</title>
        <authorList>
            <person name="Zhao L.-H."/>
            <person name="Wang Z.-J."/>
        </authorList>
    </citation>
    <scope>NUCLEOTIDE SEQUENCE</scope>
    <source>
        <strain evidence="2">29W222</strain>
    </source>
</reference>
<dbReference type="Proteomes" id="UP000614216">
    <property type="component" value="Unassembled WGS sequence"/>
</dbReference>
<comment type="caution">
    <text evidence="2">The sequence shown here is derived from an EMBL/GenBank/DDBJ whole genome shotgun (WGS) entry which is preliminary data.</text>
</comment>
<evidence type="ECO:0000313" key="2">
    <source>
        <dbReference type="EMBL" id="MBL6449959.1"/>
    </source>
</evidence>
<feature type="transmembrane region" description="Helical" evidence="1">
    <location>
        <begin position="73"/>
        <end position="94"/>
    </location>
</feature>
<evidence type="ECO:0000313" key="3">
    <source>
        <dbReference type="Proteomes" id="UP000614216"/>
    </source>
</evidence>
<feature type="transmembrane region" description="Helical" evidence="1">
    <location>
        <begin position="39"/>
        <end position="61"/>
    </location>
</feature>
<organism evidence="2 3">
    <name type="scientific">Fulvivirga marina</name>
    <dbReference type="NCBI Taxonomy" id="2494733"/>
    <lineage>
        <taxon>Bacteria</taxon>
        <taxon>Pseudomonadati</taxon>
        <taxon>Bacteroidota</taxon>
        <taxon>Cytophagia</taxon>
        <taxon>Cytophagales</taxon>
        <taxon>Fulvivirgaceae</taxon>
        <taxon>Fulvivirga</taxon>
    </lineage>
</organism>
<keyword evidence="1" id="KW-1133">Transmembrane helix</keyword>
<keyword evidence="1" id="KW-0812">Transmembrane</keyword>
<sequence>MNTKLLLASSAIFLGSIGLATSFFPQEMLAIIDLAETRISVLLVQILAAQFMGFGMLNWMAQGNMLGGIYYRPVTMGNLVHFGVGAIGIIKAALATSNNTALWLAAVPYTIYALLFAKVFFKSPVKSN</sequence>
<evidence type="ECO:0000256" key="1">
    <source>
        <dbReference type="SAM" id="Phobius"/>
    </source>
</evidence>
<accession>A0A937KEV0</accession>
<feature type="transmembrane region" description="Helical" evidence="1">
    <location>
        <begin position="100"/>
        <end position="121"/>
    </location>
</feature>
<gene>
    <name evidence="2" type="ORF">JMN32_26840</name>
</gene>
<keyword evidence="1" id="KW-0472">Membrane</keyword>
<keyword evidence="3" id="KW-1185">Reference proteome</keyword>
<name>A0A937KEV0_9BACT</name>